<dbReference type="PROSITE" id="PS00018">
    <property type="entry name" value="EF_HAND_1"/>
    <property type="match status" value="2"/>
</dbReference>
<dbReference type="PANTHER" id="PTHR11653:SF10">
    <property type="entry name" value="EF-HAND DOMAIN-CONTAINING PROTEIN"/>
    <property type="match status" value="1"/>
</dbReference>
<dbReference type="SMART" id="SM00054">
    <property type="entry name" value="EFh"/>
    <property type="match status" value="3"/>
</dbReference>
<dbReference type="GO" id="GO:0005509">
    <property type="term" value="F:calcium ion binding"/>
    <property type="evidence" value="ECO:0007669"/>
    <property type="project" value="InterPro"/>
</dbReference>
<keyword evidence="2 4" id="KW-0479">Metal-binding</keyword>
<proteinExistence type="inferred from homology"/>
<gene>
    <name evidence="6" type="ORF">WJX84_007549</name>
</gene>
<keyword evidence="7" id="KW-1185">Reference proteome</keyword>
<evidence type="ECO:0000259" key="5">
    <source>
        <dbReference type="PROSITE" id="PS50222"/>
    </source>
</evidence>
<feature type="domain" description="EF-hand" evidence="5">
    <location>
        <begin position="14"/>
        <end position="49"/>
    </location>
</feature>
<dbReference type="PROSITE" id="PS50222">
    <property type="entry name" value="EF_HAND_2"/>
    <property type="match status" value="3"/>
</dbReference>
<sequence length="143" mass="15346">MLCAGATEVSGESGDYDDLLVRFRRADLDGNGVIDKDELKLLLETVEDGFACPTTQWIQDNEVEEVMNLYDKTGSGDITFDEFKALANDGVLLKGKLGEYADAFSAVDKDGNGSIEMSELGDLFEALETPHGTAGAHEGHGPI</sequence>
<dbReference type="InterPro" id="IPR018247">
    <property type="entry name" value="EF_Hand_1_Ca_BS"/>
</dbReference>
<evidence type="ECO:0000256" key="1">
    <source>
        <dbReference type="ARBA" id="ARBA00009753"/>
    </source>
</evidence>
<feature type="binding site" evidence="4">
    <location>
        <position position="82"/>
    </location>
    <ligand>
        <name>Ca(2+)</name>
        <dbReference type="ChEBI" id="CHEBI:29108"/>
        <label>1</label>
    </ligand>
</feature>
<feature type="binding site" evidence="4">
    <location>
        <position position="71"/>
    </location>
    <ligand>
        <name>Ca(2+)</name>
        <dbReference type="ChEBI" id="CHEBI:29108"/>
        <label>1</label>
    </ligand>
</feature>
<comment type="similarity">
    <text evidence="1">Belongs to the parvalbumin family.</text>
</comment>
<name>A0AAW1SXK3_9CHLO</name>
<accession>A0AAW1SXK3</accession>
<protein>
    <recommendedName>
        <fullName evidence="5">EF-hand domain-containing protein</fullName>
    </recommendedName>
</protein>
<dbReference type="Pfam" id="PF13499">
    <property type="entry name" value="EF-hand_7"/>
    <property type="match status" value="1"/>
</dbReference>
<evidence type="ECO:0000313" key="7">
    <source>
        <dbReference type="Proteomes" id="UP001485043"/>
    </source>
</evidence>
<dbReference type="EMBL" id="JALJOV010000794">
    <property type="protein sequence ID" value="KAK9861219.1"/>
    <property type="molecule type" value="Genomic_DNA"/>
</dbReference>
<dbReference type="InterPro" id="IPR011992">
    <property type="entry name" value="EF-hand-dom_pair"/>
</dbReference>
<evidence type="ECO:0000256" key="2">
    <source>
        <dbReference type="ARBA" id="ARBA00022723"/>
    </source>
</evidence>
<dbReference type="Gene3D" id="1.10.238.10">
    <property type="entry name" value="EF-hand"/>
    <property type="match status" value="2"/>
</dbReference>
<feature type="binding site" evidence="4">
    <location>
        <position position="38"/>
    </location>
    <ligand>
        <name>Ca(2+)</name>
        <dbReference type="ChEBI" id="CHEBI:29108"/>
        <label>1</label>
    </ligand>
</feature>
<dbReference type="AlphaFoldDB" id="A0AAW1SXK3"/>
<evidence type="ECO:0000256" key="3">
    <source>
        <dbReference type="ARBA" id="ARBA00022837"/>
    </source>
</evidence>
<feature type="domain" description="EF-hand" evidence="5">
    <location>
        <begin position="95"/>
        <end position="130"/>
    </location>
</feature>
<dbReference type="InterPro" id="IPR002048">
    <property type="entry name" value="EF_hand_dom"/>
</dbReference>
<evidence type="ECO:0000256" key="4">
    <source>
        <dbReference type="PIRSR" id="PIRSR608080-1"/>
    </source>
</evidence>
<feature type="domain" description="EF-hand" evidence="5">
    <location>
        <begin position="58"/>
        <end position="93"/>
    </location>
</feature>
<dbReference type="SUPFAM" id="SSF47473">
    <property type="entry name" value="EF-hand"/>
    <property type="match status" value="1"/>
</dbReference>
<dbReference type="Proteomes" id="UP001485043">
    <property type="component" value="Unassembled WGS sequence"/>
</dbReference>
<feature type="binding site" evidence="4">
    <location>
        <position position="29"/>
    </location>
    <ligand>
        <name>Ca(2+)</name>
        <dbReference type="ChEBI" id="CHEBI:29108"/>
        <label>1</label>
    </ligand>
</feature>
<dbReference type="Pfam" id="PF13202">
    <property type="entry name" value="EF-hand_5"/>
    <property type="match status" value="1"/>
</dbReference>
<organism evidence="6 7">
    <name type="scientific">Apatococcus fuscideae</name>
    <dbReference type="NCBI Taxonomy" id="2026836"/>
    <lineage>
        <taxon>Eukaryota</taxon>
        <taxon>Viridiplantae</taxon>
        <taxon>Chlorophyta</taxon>
        <taxon>core chlorophytes</taxon>
        <taxon>Trebouxiophyceae</taxon>
        <taxon>Chlorellales</taxon>
        <taxon>Chlorellaceae</taxon>
        <taxon>Apatococcus</taxon>
    </lineage>
</organism>
<keyword evidence="3 4" id="KW-0106">Calcium</keyword>
<evidence type="ECO:0000313" key="6">
    <source>
        <dbReference type="EMBL" id="KAK9861219.1"/>
    </source>
</evidence>
<comment type="caution">
    <text evidence="6">The sequence shown here is derived from an EMBL/GenBank/DDBJ whole genome shotgun (WGS) entry which is preliminary data.</text>
</comment>
<feature type="binding site" evidence="4">
    <location>
        <position position="27"/>
    </location>
    <ligand>
        <name>Ca(2+)</name>
        <dbReference type="ChEBI" id="CHEBI:29108"/>
        <label>1</label>
    </ligand>
</feature>
<dbReference type="PANTHER" id="PTHR11653">
    <property type="entry name" value="PARVALBUMIN ALPHA"/>
    <property type="match status" value="1"/>
</dbReference>
<reference evidence="6 7" key="1">
    <citation type="journal article" date="2024" name="Nat. Commun.">
        <title>Phylogenomics reveals the evolutionary origins of lichenization in chlorophyte algae.</title>
        <authorList>
            <person name="Puginier C."/>
            <person name="Libourel C."/>
            <person name="Otte J."/>
            <person name="Skaloud P."/>
            <person name="Haon M."/>
            <person name="Grisel S."/>
            <person name="Petersen M."/>
            <person name="Berrin J.G."/>
            <person name="Delaux P.M."/>
            <person name="Dal Grande F."/>
            <person name="Keller J."/>
        </authorList>
    </citation>
    <scope>NUCLEOTIDE SEQUENCE [LARGE SCALE GENOMIC DNA]</scope>
    <source>
        <strain evidence="6 7">SAG 2523</strain>
    </source>
</reference>
<dbReference type="InterPro" id="IPR008080">
    <property type="entry name" value="Parvalbumin"/>
</dbReference>